<protein>
    <submittedName>
        <fullName evidence="3">Transposable element P transposase</fullName>
    </submittedName>
</protein>
<dbReference type="OrthoDB" id="6771146at2759"/>
<feature type="domain" description="Transposable element P transposase-like RNase H" evidence="2">
    <location>
        <begin position="377"/>
        <end position="480"/>
    </location>
</feature>
<evidence type="ECO:0000313" key="3">
    <source>
        <dbReference type="EMBL" id="GBP49234.1"/>
    </source>
</evidence>
<dbReference type="InterPro" id="IPR048365">
    <property type="entry name" value="TNP-like_RNaseH_N"/>
</dbReference>
<dbReference type="EMBL" id="BGZK01000540">
    <property type="protein sequence ID" value="GBP49234.1"/>
    <property type="molecule type" value="Genomic_DNA"/>
</dbReference>
<dbReference type="AlphaFoldDB" id="A0A4C1WGF8"/>
<evidence type="ECO:0000259" key="2">
    <source>
        <dbReference type="Pfam" id="PF21787"/>
    </source>
</evidence>
<evidence type="ECO:0000256" key="1">
    <source>
        <dbReference type="SAM" id="MobiDB-lite"/>
    </source>
</evidence>
<dbReference type="Proteomes" id="UP000299102">
    <property type="component" value="Unassembled WGS sequence"/>
</dbReference>
<accession>A0A4C1WGF8</accession>
<comment type="caution">
    <text evidence="3">The sequence shown here is derived from an EMBL/GenBank/DDBJ whole genome shotgun (WGS) entry which is preliminary data.</text>
</comment>
<dbReference type="Pfam" id="PF21787">
    <property type="entry name" value="TNP-like_RNaseH_N"/>
    <property type="match status" value="1"/>
</dbReference>
<feature type="region of interest" description="Disordered" evidence="1">
    <location>
        <begin position="1"/>
        <end position="20"/>
    </location>
</feature>
<reference evidence="3 4" key="1">
    <citation type="journal article" date="2019" name="Commun. Biol.">
        <title>The bagworm genome reveals a unique fibroin gene that provides high tensile strength.</title>
        <authorList>
            <person name="Kono N."/>
            <person name="Nakamura H."/>
            <person name="Ohtoshi R."/>
            <person name="Tomita M."/>
            <person name="Numata K."/>
            <person name="Arakawa K."/>
        </authorList>
    </citation>
    <scope>NUCLEOTIDE SEQUENCE [LARGE SCALE GENOMIC DNA]</scope>
</reference>
<dbReference type="STRING" id="151549.A0A4C1WGF8"/>
<name>A0A4C1WGF8_EUMVA</name>
<organism evidence="3 4">
    <name type="scientific">Eumeta variegata</name>
    <name type="common">Bagworm moth</name>
    <name type="synonym">Eumeta japonica</name>
    <dbReference type="NCBI Taxonomy" id="151549"/>
    <lineage>
        <taxon>Eukaryota</taxon>
        <taxon>Metazoa</taxon>
        <taxon>Ecdysozoa</taxon>
        <taxon>Arthropoda</taxon>
        <taxon>Hexapoda</taxon>
        <taxon>Insecta</taxon>
        <taxon>Pterygota</taxon>
        <taxon>Neoptera</taxon>
        <taxon>Endopterygota</taxon>
        <taxon>Lepidoptera</taxon>
        <taxon>Glossata</taxon>
        <taxon>Ditrysia</taxon>
        <taxon>Tineoidea</taxon>
        <taxon>Psychidae</taxon>
        <taxon>Oiketicinae</taxon>
        <taxon>Eumeta</taxon>
    </lineage>
</organism>
<gene>
    <name evidence="3" type="ORF">EVAR_96542_1</name>
</gene>
<proteinExistence type="predicted"/>
<sequence>MGSYPHLHPQQGAEDSQRPPMHMQIKCMATPPQLRCMQLTCATDAPPIKCSGSGASDTVASQPSHCKARLNKEVCIRHFTENQIRRTAEAYDEKGKRLVVHLKRFYLRVGAIPCVFKDDMGQSKHSAPLNNYLNRKKKLQVNETIEKCNKDLTIDNVGSSNSGVASLRSKEESSVLRTFRDFTECLVSHKFGDWHSIEKDNIVLFAMISLSKVPTISVSAVVNTNLEVRIFKGKSEMKSLNGKEFPLKISNMNEFEIILNDLSSESSVCLEKVINNNVRTSIALLKEVIQHDNSLRTQVSFLCEQMNQILDKKYHKYSMEYIIFSCILWLISPYAYQYLIKAQLFALPQIHTLCKLCPKYDPVSNSENLNIGDLIYIRQRARNLQPKDLVVSLAIDEIRLKPYFSKTDSDVLQKALNITSRAKVAQVYTVKSLNSSFKEVVHILPVQEMDSDTLFLIIKKMITTLHEIGFNVVCVVSNNSPISKGAMSNFVSPPATQIVYKHPVDRNKPLFYVFDSTHILQNIRNDWVNQSDELLIFPEFDITCDRISVADFSELQKLCEVEISRCKRKLTSLSPIVLKQHNIRSVLNIFNKSVIEALKQNGEKCEFPYFKTTTGFMEIIEKWWSVMNTTVFSENISESYKFLEDCLVWLDHWASFELVENRFSDETHEAFTHTIYSFLQLAEYCRSELNLEYILPSKIQTDILEARYGRYKTVPIYEYRCKVAASTFSFHLVSESSGGPLLISPFISLTSSITYPILSQEAGNTLVIFLRFAYATSPKTKSDATAEAIDEKGNKLIVSLQKPRLKFGVIPCVFENNVGVSSRKHGPERKKKLKYRADAETENNELKADNIELSTIDVVLPDFNEKSNVLKTFHNFKERLVSAVVNTDLKVRIFKGKSEMKSLNDKEFPFKISNIDEFAIILNDLSTSSVSSEKIINDNVHASIALLKEVIQHDNSLHTRVSFVCEQMNQILDKRQRARNLQPKDLIVSLVIDEIRLRPYFSKTDSDVLQKALNITSRAKVAQVYTVKSLNSSFKEVVHVLPVQEMDSDTLFLIIKNDYNLARNRFQRGLRREQQQPHQ</sequence>
<keyword evidence="4" id="KW-1185">Reference proteome</keyword>
<evidence type="ECO:0000313" key="4">
    <source>
        <dbReference type="Proteomes" id="UP000299102"/>
    </source>
</evidence>